<dbReference type="Pfam" id="PF07208">
    <property type="entry name" value="DUF1414"/>
    <property type="match status" value="1"/>
</dbReference>
<dbReference type="InterPro" id="IPR009857">
    <property type="entry name" value="UPF0352"/>
</dbReference>
<proteinExistence type="predicted"/>
<reference evidence="1" key="1">
    <citation type="submission" date="2022-10" db="EMBL/GenBank/DDBJ databases">
        <title>Catenovulum adriacola sp. nov. isolated in the Harbour of Susak.</title>
        <authorList>
            <person name="Schoch T."/>
            <person name="Reich S.J."/>
            <person name="Stoeferle S."/>
            <person name="Flaiz M."/>
            <person name="Kazda M."/>
            <person name="Riedel C.U."/>
            <person name="Duerre P."/>
        </authorList>
    </citation>
    <scope>NUCLEOTIDE SEQUENCE</scope>
    <source>
        <strain evidence="1">TS8</strain>
    </source>
</reference>
<dbReference type="EMBL" id="CP109965">
    <property type="protein sequence ID" value="WAJ71443.1"/>
    <property type="molecule type" value="Genomic_DNA"/>
</dbReference>
<evidence type="ECO:0000313" key="1">
    <source>
        <dbReference type="EMBL" id="WAJ71443.1"/>
    </source>
</evidence>
<accession>A0ABY7APG0</accession>
<keyword evidence="2" id="KW-1185">Reference proteome</keyword>
<dbReference type="InterPro" id="IPR023202">
    <property type="entry name" value="YejL_sf"/>
</dbReference>
<dbReference type="Proteomes" id="UP001163726">
    <property type="component" value="Chromosome"/>
</dbReference>
<evidence type="ECO:0000313" key="2">
    <source>
        <dbReference type="Proteomes" id="UP001163726"/>
    </source>
</evidence>
<dbReference type="RefSeq" id="WP_268075936.1">
    <property type="nucleotide sequence ID" value="NZ_CP109965.1"/>
</dbReference>
<dbReference type="SUPFAM" id="SSF158651">
    <property type="entry name" value="YejL-like"/>
    <property type="match status" value="1"/>
</dbReference>
<name>A0ABY7APG0_9ALTE</name>
<protein>
    <submittedName>
        <fullName evidence="1">DUF1414 domain-containing protein</fullName>
    </submittedName>
</protein>
<dbReference type="Gene3D" id="1.10.3390.10">
    <property type="entry name" value="YejL-like"/>
    <property type="match status" value="1"/>
</dbReference>
<sequence>MSQTSKYSNQDLDKVITALKVAIEAQKAPAALSMMALGETVADVIRNNYPEQKAHITEQFCQALKGILKDS</sequence>
<organism evidence="1 2">
    <name type="scientific">Catenovulum adriaticum</name>
    <dbReference type="NCBI Taxonomy" id="2984846"/>
    <lineage>
        <taxon>Bacteria</taxon>
        <taxon>Pseudomonadati</taxon>
        <taxon>Pseudomonadota</taxon>
        <taxon>Gammaproteobacteria</taxon>
        <taxon>Alteromonadales</taxon>
        <taxon>Alteromonadaceae</taxon>
        <taxon>Catenovulum</taxon>
    </lineage>
</organism>
<gene>
    <name evidence="1" type="ORF">OLW01_06500</name>
</gene>